<keyword evidence="3" id="KW-1185">Reference proteome</keyword>
<evidence type="ECO:0000256" key="1">
    <source>
        <dbReference type="SAM" id="MobiDB-lite"/>
    </source>
</evidence>
<feature type="compositionally biased region" description="Low complexity" evidence="1">
    <location>
        <begin position="10"/>
        <end position="23"/>
    </location>
</feature>
<feature type="region of interest" description="Disordered" evidence="1">
    <location>
        <begin position="1"/>
        <end position="69"/>
    </location>
</feature>
<organism evidence="2 3">
    <name type="scientific">Tritrichomonas musculus</name>
    <dbReference type="NCBI Taxonomy" id="1915356"/>
    <lineage>
        <taxon>Eukaryota</taxon>
        <taxon>Metamonada</taxon>
        <taxon>Parabasalia</taxon>
        <taxon>Tritrichomonadida</taxon>
        <taxon>Tritrichomonadidae</taxon>
        <taxon>Tritrichomonas</taxon>
    </lineage>
</organism>
<reference evidence="2 3" key="1">
    <citation type="submission" date="2024-04" db="EMBL/GenBank/DDBJ databases">
        <title>Tritrichomonas musculus Genome.</title>
        <authorList>
            <person name="Alves-Ferreira E."/>
            <person name="Grigg M."/>
            <person name="Lorenzi H."/>
            <person name="Galac M."/>
        </authorList>
    </citation>
    <scope>NUCLEOTIDE SEQUENCE [LARGE SCALE GENOMIC DNA]</scope>
    <source>
        <strain evidence="2 3">EAF2021</strain>
    </source>
</reference>
<dbReference type="EMBL" id="JAPFFF010000027">
    <property type="protein sequence ID" value="KAK8847888.1"/>
    <property type="molecule type" value="Genomic_DNA"/>
</dbReference>
<evidence type="ECO:0000313" key="2">
    <source>
        <dbReference type="EMBL" id="KAK8847888.1"/>
    </source>
</evidence>
<proteinExistence type="predicted"/>
<feature type="compositionally biased region" description="Acidic residues" evidence="1">
    <location>
        <begin position="51"/>
        <end position="62"/>
    </location>
</feature>
<accession>A0ABR2HJ36</accession>
<comment type="caution">
    <text evidence="2">The sequence shown here is derived from an EMBL/GenBank/DDBJ whole genome shotgun (WGS) entry which is preliminary data.</text>
</comment>
<feature type="compositionally biased region" description="Basic and acidic residues" evidence="1">
    <location>
        <begin position="41"/>
        <end position="50"/>
    </location>
</feature>
<sequence>MRKSRFNIGPSPEDSPISSPSKKQIPKYKKNPKIIQNSSPKADDPIARELENEEFNSDEDENSNTRHGSTVGLARAQLLIEYNSALDTRERNIRNLAECIEKMMCT</sequence>
<gene>
    <name evidence="2" type="ORF">M9Y10_018926</name>
</gene>
<name>A0ABR2HJ36_9EUKA</name>
<dbReference type="Proteomes" id="UP001470230">
    <property type="component" value="Unassembled WGS sequence"/>
</dbReference>
<protein>
    <submittedName>
        <fullName evidence="2">Uncharacterized protein</fullName>
    </submittedName>
</protein>
<evidence type="ECO:0000313" key="3">
    <source>
        <dbReference type="Proteomes" id="UP001470230"/>
    </source>
</evidence>